<accession>A0A318HNP7</accession>
<dbReference type="Proteomes" id="UP000247781">
    <property type="component" value="Unassembled WGS sequence"/>
</dbReference>
<reference evidence="4" key="1">
    <citation type="submission" date="2018-05" db="EMBL/GenBank/DDBJ databases">
        <authorList>
            <person name="Deangelis K."/>
            <person name="Huntemann M."/>
            <person name="Clum A."/>
            <person name="Pillay M."/>
            <person name="Palaniappan K."/>
            <person name="Varghese N."/>
            <person name="Mikhailova N."/>
            <person name="Stamatis D."/>
            <person name="Reddy T."/>
            <person name="Daum C."/>
            <person name="Shapiro N."/>
            <person name="Ivanova N."/>
            <person name="Kyrpides N."/>
            <person name="Woyke T."/>
        </authorList>
    </citation>
    <scope>NUCLEOTIDE SEQUENCE [LARGE SCALE GENOMIC DNA]</scope>
    <source>
        <strain evidence="4">GAS496</strain>
    </source>
</reference>
<dbReference type="OrthoDB" id="9798122at2"/>
<dbReference type="InterPro" id="IPR029058">
    <property type="entry name" value="AB_hydrolase_fold"/>
</dbReference>
<proteinExistence type="predicted"/>
<protein>
    <submittedName>
        <fullName evidence="3">Secretory lipase</fullName>
    </submittedName>
</protein>
<comment type="caution">
    <text evidence="3">The sequence shown here is derived from an EMBL/GenBank/DDBJ whole genome shotgun (WGS) entry which is preliminary data.</text>
</comment>
<feature type="region of interest" description="Disordered" evidence="1">
    <location>
        <begin position="393"/>
        <end position="425"/>
    </location>
</feature>
<keyword evidence="4" id="KW-1185">Reference proteome</keyword>
<organism evidence="3 4">
    <name type="scientific">Mycolicibacterium moriokaense</name>
    <dbReference type="NCBI Taxonomy" id="39691"/>
    <lineage>
        <taxon>Bacteria</taxon>
        <taxon>Bacillati</taxon>
        <taxon>Actinomycetota</taxon>
        <taxon>Actinomycetes</taxon>
        <taxon>Mycobacteriales</taxon>
        <taxon>Mycobacteriaceae</taxon>
        <taxon>Mycolicibacterium</taxon>
    </lineage>
</organism>
<dbReference type="AlphaFoldDB" id="A0A318HNP7"/>
<gene>
    <name evidence="3" type="ORF">C8E89_11638</name>
</gene>
<feature type="chain" id="PRO_5038612631" evidence="2">
    <location>
        <begin position="21"/>
        <end position="425"/>
    </location>
</feature>
<feature type="signal peptide" evidence="2">
    <location>
        <begin position="1"/>
        <end position="20"/>
    </location>
</feature>
<dbReference type="SUPFAM" id="SSF53474">
    <property type="entry name" value="alpha/beta-Hydrolases"/>
    <property type="match status" value="1"/>
</dbReference>
<dbReference type="PANTHER" id="PTHR34853">
    <property type="match status" value="1"/>
</dbReference>
<dbReference type="InterPro" id="IPR005152">
    <property type="entry name" value="Lipase_secreted"/>
</dbReference>
<evidence type="ECO:0000256" key="2">
    <source>
        <dbReference type="SAM" id="SignalP"/>
    </source>
</evidence>
<dbReference type="GO" id="GO:0016042">
    <property type="term" value="P:lipid catabolic process"/>
    <property type="evidence" value="ECO:0007669"/>
    <property type="project" value="InterPro"/>
</dbReference>
<sequence length="425" mass="44374">MSGRVALACLILPIALLVAACGNDSSAPTPQAATGVGLKGDFSGTGPGTLLEVRALPTIDRRLPALTSVSGRMVYTSTSAITNSETSVTGTVFAPKGQAPPGGWPIVALGHATSGIEPDCAPSLSPTLLGLAPPVALLVQSGYVVTLTDFQGLGSDETYHPYLEPTTEGYNLIDAVRAARKVVPDASDRWVAAGFSQGGQAALAANELAATYGKGLTLLGSVSLAPPLDLTFIADTAAAGGLTKEQKLLYQAILAALKNEFPDFNLDDYRHGMVRQRWDSLLHCDVIHANEREQVFDQITADDLRPSSPAATDALRSHLQKMSLPQHPATAPMMVVYGDSDPLLPIESTDDALAAACSMGDVIDIRKQPGKGHADLDITVALPWIADRFEEKPVTNSCVPPLPPPPSEGDVTSQPGEAHAAGLPR</sequence>
<reference evidence="3 4" key="2">
    <citation type="submission" date="2018-06" db="EMBL/GenBank/DDBJ databases">
        <title>Sequencing of bacterial isolates from soil warming experiment in Harvard Forest, Massachusetts, USA.</title>
        <authorList>
            <person name="Deangelis K.PhD."/>
        </authorList>
    </citation>
    <scope>NUCLEOTIDE SEQUENCE [LARGE SCALE GENOMIC DNA]</scope>
    <source>
        <strain evidence="3 4">GAS496</strain>
    </source>
</reference>
<dbReference type="EMBL" id="QJJU01000016">
    <property type="protein sequence ID" value="PXX05728.1"/>
    <property type="molecule type" value="Genomic_DNA"/>
</dbReference>
<dbReference type="PROSITE" id="PS51257">
    <property type="entry name" value="PROKAR_LIPOPROTEIN"/>
    <property type="match status" value="1"/>
</dbReference>
<dbReference type="RefSeq" id="WP_110318190.1">
    <property type="nucleotide sequence ID" value="NZ_QJJU01000016.1"/>
</dbReference>
<dbReference type="PIRSF" id="PIRSF029171">
    <property type="entry name" value="Esterase_LipA"/>
    <property type="match status" value="1"/>
</dbReference>
<dbReference type="Pfam" id="PF03583">
    <property type="entry name" value="LIP"/>
    <property type="match status" value="1"/>
</dbReference>
<evidence type="ECO:0000256" key="1">
    <source>
        <dbReference type="SAM" id="MobiDB-lite"/>
    </source>
</evidence>
<keyword evidence="2" id="KW-0732">Signal</keyword>
<dbReference type="PANTHER" id="PTHR34853:SF1">
    <property type="entry name" value="LIPASE 5"/>
    <property type="match status" value="1"/>
</dbReference>
<evidence type="ECO:0000313" key="3">
    <source>
        <dbReference type="EMBL" id="PXX05728.1"/>
    </source>
</evidence>
<dbReference type="Gene3D" id="3.40.50.1820">
    <property type="entry name" value="alpha/beta hydrolase"/>
    <property type="match status" value="2"/>
</dbReference>
<dbReference type="GO" id="GO:0004806">
    <property type="term" value="F:triacylglycerol lipase activity"/>
    <property type="evidence" value="ECO:0007669"/>
    <property type="project" value="InterPro"/>
</dbReference>
<evidence type="ECO:0000313" key="4">
    <source>
        <dbReference type="Proteomes" id="UP000247781"/>
    </source>
</evidence>
<name>A0A318HNP7_9MYCO</name>